<organism evidence="2 3">
    <name type="scientific">Parasporobacterium paucivorans DSM 15970</name>
    <dbReference type="NCBI Taxonomy" id="1122934"/>
    <lineage>
        <taxon>Bacteria</taxon>
        <taxon>Bacillati</taxon>
        <taxon>Bacillota</taxon>
        <taxon>Clostridia</taxon>
        <taxon>Lachnospirales</taxon>
        <taxon>Lachnospiraceae</taxon>
        <taxon>Parasporobacterium</taxon>
    </lineage>
</organism>
<keyword evidence="1" id="KW-1133">Transmembrane helix</keyword>
<evidence type="ECO:0000313" key="2">
    <source>
        <dbReference type="EMBL" id="SHJ01797.1"/>
    </source>
</evidence>
<dbReference type="EMBL" id="FQYT01000010">
    <property type="protein sequence ID" value="SHJ01797.1"/>
    <property type="molecule type" value="Genomic_DNA"/>
</dbReference>
<protein>
    <submittedName>
        <fullName evidence="2">Uncharacterized protein</fullName>
    </submittedName>
</protein>
<feature type="transmembrane region" description="Helical" evidence="1">
    <location>
        <begin position="12"/>
        <end position="30"/>
    </location>
</feature>
<accession>A0A1M6FVW4</accession>
<evidence type="ECO:0000256" key="1">
    <source>
        <dbReference type="SAM" id="Phobius"/>
    </source>
</evidence>
<name>A0A1M6FVW4_9FIRM</name>
<evidence type="ECO:0000313" key="3">
    <source>
        <dbReference type="Proteomes" id="UP000184342"/>
    </source>
</evidence>
<proteinExistence type="predicted"/>
<gene>
    <name evidence="2" type="ORF">SAMN02745691_01215</name>
</gene>
<dbReference type="STRING" id="1122934.SAMN02745691_01215"/>
<sequence length="51" mass="5612">MDLIIKKYSEIIIMIIAVLMCAGLIVPMTARVKSMTQLQVEAVNAADFGQE</sequence>
<keyword evidence="1" id="KW-0472">Membrane</keyword>
<dbReference type="RefSeq" id="WP_178138548.1">
    <property type="nucleotide sequence ID" value="NZ_FQYT01000010.1"/>
</dbReference>
<keyword evidence="1" id="KW-0812">Transmembrane</keyword>
<dbReference type="AlphaFoldDB" id="A0A1M6FVW4"/>
<dbReference type="Proteomes" id="UP000184342">
    <property type="component" value="Unassembled WGS sequence"/>
</dbReference>
<keyword evidence="3" id="KW-1185">Reference proteome</keyword>
<reference evidence="2 3" key="1">
    <citation type="submission" date="2016-11" db="EMBL/GenBank/DDBJ databases">
        <authorList>
            <person name="Jaros S."/>
            <person name="Januszkiewicz K."/>
            <person name="Wedrychowicz H."/>
        </authorList>
    </citation>
    <scope>NUCLEOTIDE SEQUENCE [LARGE SCALE GENOMIC DNA]</scope>
    <source>
        <strain evidence="2 3">DSM 15970</strain>
    </source>
</reference>